<evidence type="ECO:0000256" key="1">
    <source>
        <dbReference type="SAM" id="MobiDB-lite"/>
    </source>
</evidence>
<protein>
    <submittedName>
        <fullName evidence="2">Uncharacterized protein</fullName>
    </submittedName>
</protein>
<dbReference type="AlphaFoldDB" id="A0A8S2XFV7"/>
<evidence type="ECO:0000313" key="3">
    <source>
        <dbReference type="Proteomes" id="UP000681722"/>
    </source>
</evidence>
<feature type="region of interest" description="Disordered" evidence="1">
    <location>
        <begin position="148"/>
        <end position="188"/>
    </location>
</feature>
<dbReference type="Proteomes" id="UP000681722">
    <property type="component" value="Unassembled WGS sequence"/>
</dbReference>
<feature type="compositionally biased region" description="Basic residues" evidence="1">
    <location>
        <begin position="148"/>
        <end position="169"/>
    </location>
</feature>
<comment type="caution">
    <text evidence="2">The sequence shown here is derived from an EMBL/GenBank/DDBJ whole genome shotgun (WGS) entry which is preliminary data.</text>
</comment>
<feature type="non-terminal residue" evidence="2">
    <location>
        <position position="228"/>
    </location>
</feature>
<feature type="non-terminal residue" evidence="2">
    <location>
        <position position="1"/>
    </location>
</feature>
<feature type="region of interest" description="Disordered" evidence="1">
    <location>
        <begin position="72"/>
        <end position="91"/>
    </location>
</feature>
<accession>A0A8S2XFV7</accession>
<gene>
    <name evidence="2" type="ORF">SRO942_LOCUS44424</name>
</gene>
<reference evidence="2" key="1">
    <citation type="submission" date="2021-02" db="EMBL/GenBank/DDBJ databases">
        <authorList>
            <person name="Nowell W R."/>
        </authorList>
    </citation>
    <scope>NUCLEOTIDE SEQUENCE</scope>
</reference>
<organism evidence="2 3">
    <name type="scientific">Didymodactylos carnosus</name>
    <dbReference type="NCBI Taxonomy" id="1234261"/>
    <lineage>
        <taxon>Eukaryota</taxon>
        <taxon>Metazoa</taxon>
        <taxon>Spiralia</taxon>
        <taxon>Gnathifera</taxon>
        <taxon>Rotifera</taxon>
        <taxon>Eurotatoria</taxon>
        <taxon>Bdelloidea</taxon>
        <taxon>Philodinida</taxon>
        <taxon>Philodinidae</taxon>
        <taxon>Didymodactylos</taxon>
    </lineage>
</organism>
<dbReference type="EMBL" id="CAJOBC010104619">
    <property type="protein sequence ID" value="CAF4492933.1"/>
    <property type="molecule type" value="Genomic_DNA"/>
</dbReference>
<name>A0A8S2XFV7_9BILA</name>
<evidence type="ECO:0000313" key="2">
    <source>
        <dbReference type="EMBL" id="CAF4492933.1"/>
    </source>
</evidence>
<proteinExistence type="predicted"/>
<sequence length="228" mass="26581">IDSGQDVQETNERRHTHLRQLLPPTNIIDYLRTKITNKKASDKTSPPQSLIMRSAPNELVSRKSLKSIISNEATKSHENSVSSLPPMESNVQQNGPQILENNQVEVAFPINNVNDENIIIKEIVERNRTPSFNESEQEESLAIHHFFKKQKKEKRNNHVTSHRKPRISHKLQLSSLDDSQQESFSENKVSKQKRHIIRSWPFQLRDEDFWELFQDLPSEEQLIVCKVF</sequence>